<accession>A0AA88D2H1</accession>
<protein>
    <submittedName>
        <fullName evidence="1">Uncharacterized protein</fullName>
    </submittedName>
</protein>
<dbReference type="Proteomes" id="UP001187192">
    <property type="component" value="Unassembled WGS sequence"/>
</dbReference>
<dbReference type="AlphaFoldDB" id="A0AA88D2H1"/>
<dbReference type="EMBL" id="BTGU01000010">
    <property type="protein sequence ID" value="GMN40091.1"/>
    <property type="molecule type" value="Genomic_DNA"/>
</dbReference>
<gene>
    <name evidence="1" type="ORF">TIFTF001_009311</name>
</gene>
<keyword evidence="2" id="KW-1185">Reference proteome</keyword>
<sequence length="88" mass="9635">MKPTEKKGFAVARLEQGDNIIHLLSCNFTICDIVPLIDPGASLRFTGGLKPPQQYHTHSSSFLTLLSSSFTPLTCARLGTSPRGPWTY</sequence>
<evidence type="ECO:0000313" key="2">
    <source>
        <dbReference type="Proteomes" id="UP001187192"/>
    </source>
</evidence>
<evidence type="ECO:0000313" key="1">
    <source>
        <dbReference type="EMBL" id="GMN40091.1"/>
    </source>
</evidence>
<reference evidence="1" key="1">
    <citation type="submission" date="2023-07" db="EMBL/GenBank/DDBJ databases">
        <title>draft genome sequence of fig (Ficus carica).</title>
        <authorList>
            <person name="Takahashi T."/>
            <person name="Nishimura K."/>
        </authorList>
    </citation>
    <scope>NUCLEOTIDE SEQUENCE</scope>
</reference>
<comment type="caution">
    <text evidence="1">The sequence shown here is derived from an EMBL/GenBank/DDBJ whole genome shotgun (WGS) entry which is preliminary data.</text>
</comment>
<proteinExistence type="predicted"/>
<organism evidence="1 2">
    <name type="scientific">Ficus carica</name>
    <name type="common">Common fig</name>
    <dbReference type="NCBI Taxonomy" id="3494"/>
    <lineage>
        <taxon>Eukaryota</taxon>
        <taxon>Viridiplantae</taxon>
        <taxon>Streptophyta</taxon>
        <taxon>Embryophyta</taxon>
        <taxon>Tracheophyta</taxon>
        <taxon>Spermatophyta</taxon>
        <taxon>Magnoliopsida</taxon>
        <taxon>eudicotyledons</taxon>
        <taxon>Gunneridae</taxon>
        <taxon>Pentapetalae</taxon>
        <taxon>rosids</taxon>
        <taxon>fabids</taxon>
        <taxon>Rosales</taxon>
        <taxon>Moraceae</taxon>
        <taxon>Ficeae</taxon>
        <taxon>Ficus</taxon>
    </lineage>
</organism>
<name>A0AA88D2H1_FICCA</name>